<proteinExistence type="predicted"/>
<keyword evidence="3" id="KW-0808">Transferase</keyword>
<dbReference type="Gene3D" id="3.40.50.410">
    <property type="entry name" value="von Willebrand factor, type A domain"/>
    <property type="match status" value="1"/>
</dbReference>
<name>A0ABS4SRS8_9PROT</name>
<dbReference type="GO" id="GO:0004674">
    <property type="term" value="F:protein serine/threonine kinase activity"/>
    <property type="evidence" value="ECO:0007669"/>
    <property type="project" value="UniProtKB-EC"/>
</dbReference>
<dbReference type="InterPro" id="IPR002035">
    <property type="entry name" value="VWF_A"/>
</dbReference>
<keyword evidence="3" id="KW-0418">Kinase</keyword>
<protein>
    <submittedName>
        <fullName evidence="3">Serine/threonine-protein kinase PpkA</fullName>
        <ecNumber evidence="3">2.7.11.1</ecNumber>
    </submittedName>
</protein>
<dbReference type="Proteomes" id="UP000781958">
    <property type="component" value="Unassembled WGS sequence"/>
</dbReference>
<evidence type="ECO:0000256" key="1">
    <source>
        <dbReference type="SAM" id="MobiDB-lite"/>
    </source>
</evidence>
<gene>
    <name evidence="3" type="ORF">J2851_005061</name>
</gene>
<dbReference type="EMBL" id="JAGINP010000020">
    <property type="protein sequence ID" value="MBP2295258.1"/>
    <property type="molecule type" value="Genomic_DNA"/>
</dbReference>
<dbReference type="CDD" id="cd00198">
    <property type="entry name" value="vWFA"/>
    <property type="match status" value="1"/>
</dbReference>
<feature type="domain" description="VWFA" evidence="2">
    <location>
        <begin position="249"/>
        <end position="465"/>
    </location>
</feature>
<dbReference type="EC" id="2.7.11.1" evidence="3"/>
<evidence type="ECO:0000313" key="3">
    <source>
        <dbReference type="EMBL" id="MBP2295258.1"/>
    </source>
</evidence>
<evidence type="ECO:0000313" key="4">
    <source>
        <dbReference type="Proteomes" id="UP000781958"/>
    </source>
</evidence>
<feature type="compositionally biased region" description="Basic and acidic residues" evidence="1">
    <location>
        <begin position="655"/>
        <end position="668"/>
    </location>
</feature>
<comment type="caution">
    <text evidence="3">The sequence shown here is derived from an EMBL/GenBank/DDBJ whole genome shotgun (WGS) entry which is preliminary data.</text>
</comment>
<feature type="region of interest" description="Disordered" evidence="1">
    <location>
        <begin position="655"/>
        <end position="679"/>
    </location>
</feature>
<keyword evidence="4" id="KW-1185">Reference proteome</keyword>
<dbReference type="PROSITE" id="PS50234">
    <property type="entry name" value="VWFA"/>
    <property type="match status" value="1"/>
</dbReference>
<evidence type="ECO:0000259" key="2">
    <source>
        <dbReference type="PROSITE" id="PS50234"/>
    </source>
</evidence>
<dbReference type="SUPFAM" id="SSF53300">
    <property type="entry name" value="vWA-like"/>
    <property type="match status" value="1"/>
</dbReference>
<dbReference type="RefSeq" id="WP_209769674.1">
    <property type="nucleotide sequence ID" value="NZ_JAGINP010000020.1"/>
</dbReference>
<organism evidence="3 4">
    <name type="scientific">Azospirillum rugosum</name>
    <dbReference type="NCBI Taxonomy" id="416170"/>
    <lineage>
        <taxon>Bacteria</taxon>
        <taxon>Pseudomonadati</taxon>
        <taxon>Pseudomonadota</taxon>
        <taxon>Alphaproteobacteria</taxon>
        <taxon>Rhodospirillales</taxon>
        <taxon>Azospirillaceae</taxon>
        <taxon>Azospirillum</taxon>
    </lineage>
</organism>
<dbReference type="InterPro" id="IPR036465">
    <property type="entry name" value="vWFA_dom_sf"/>
</dbReference>
<reference evidence="3 4" key="1">
    <citation type="submission" date="2021-03" db="EMBL/GenBank/DDBJ databases">
        <title>Genomic Encyclopedia of Type Strains, Phase III (KMG-III): the genomes of soil and plant-associated and newly described type strains.</title>
        <authorList>
            <person name="Whitman W."/>
        </authorList>
    </citation>
    <scope>NUCLEOTIDE SEQUENCE [LARGE SCALE GENOMIC DNA]</scope>
    <source>
        <strain evidence="3 4">IMMIB AFH-6</strain>
    </source>
</reference>
<sequence length="679" mass="75044">MGTPADAARTLARFAAHLILGGALIASSGPALAQKRTPELIPGKKTLYQRVLTRTGAMLRSNPSLQAPPSRGQLAPMSPFYVFGRTLADGREWLELGSSQIKPEGWVEAEETISWNQTLTVAIPSSTEQRQRVLFFRRDDELVRQLSAPNAAREMRDLLDLADRGLLPDNSPVLAWEPPEPPGATTQFYVQPILGVRDVTIGLRDSVRILHIASETAVAGQTVLRPDGPSQRDAYKPADLKNLEAYRAGVVFVIDTTVSMQPYIDRVHETMRLVYRQLSASRYGQNIGFGVVAFRSDINKTPALGYNAQIMAPLRTAGEAQIFLRELDKVQATTVSSDSFDEDSFAGLKMAIKDINWTGYHGRFVVLITDAGSKEGKASAADAHASDIRGLANTSINNPIAILALHLLTDAGARANNHTHAHAQYVEVTKTDKDGVNGYFPVFGGTIEAFRDLPETIAGEIIRQIEKANSRQVAEAEPVQTAQPSGGTVTALRSRLAALGRTMQLRYLGQASGRQAPRMLDAWMADRDIGQKRPNALEIKVLISKRQLSQIALALEEVIRKGEETRGRSRDFFNQLRMVSALVSHGQQDPDGSKIERLIEFGGLNELLDGLPYRSQLMEMTEQHWISMPPGEQRMLLDALETRIKLYRDYNNDPKRWTDLEGSDDRNNDVMQIPLDQLP</sequence>
<accession>A0ABS4SRS8</accession>